<dbReference type="EMBL" id="JBBPBN010000377">
    <property type="protein sequence ID" value="KAK8487826.1"/>
    <property type="molecule type" value="Genomic_DNA"/>
</dbReference>
<keyword evidence="2" id="KW-1185">Reference proteome</keyword>
<organism evidence="1 2">
    <name type="scientific">Hibiscus sabdariffa</name>
    <name type="common">roselle</name>
    <dbReference type="NCBI Taxonomy" id="183260"/>
    <lineage>
        <taxon>Eukaryota</taxon>
        <taxon>Viridiplantae</taxon>
        <taxon>Streptophyta</taxon>
        <taxon>Embryophyta</taxon>
        <taxon>Tracheophyta</taxon>
        <taxon>Spermatophyta</taxon>
        <taxon>Magnoliopsida</taxon>
        <taxon>eudicotyledons</taxon>
        <taxon>Gunneridae</taxon>
        <taxon>Pentapetalae</taxon>
        <taxon>rosids</taxon>
        <taxon>malvids</taxon>
        <taxon>Malvales</taxon>
        <taxon>Malvaceae</taxon>
        <taxon>Malvoideae</taxon>
        <taxon>Hibiscus</taxon>
    </lineage>
</organism>
<comment type="caution">
    <text evidence="1">The sequence shown here is derived from an EMBL/GenBank/DDBJ whole genome shotgun (WGS) entry which is preliminary data.</text>
</comment>
<sequence length="192" mass="20059">MATGSTIFHLGSKKRILDPKAVFDTLMGLASLLLKLPLMATVHDPLLVVATAPIGTIVAPTTNPQLAAATTPLGTTVTIANGPKLVTTTAPIGTTVAPIAFISNEGHPPVTLDLGVHMALNVSPISFIGLEGSIDFFATPAETNNDSPIIFDNISLSTIHTTILPTNRVGELDNDMGKSFLPTSSMLFVFDE</sequence>
<accession>A0ABR2A519</accession>
<evidence type="ECO:0000313" key="1">
    <source>
        <dbReference type="EMBL" id="KAK8487826.1"/>
    </source>
</evidence>
<protein>
    <submittedName>
        <fullName evidence="1">Uncharacterized protein</fullName>
    </submittedName>
</protein>
<evidence type="ECO:0000313" key="2">
    <source>
        <dbReference type="Proteomes" id="UP001396334"/>
    </source>
</evidence>
<name>A0ABR2A519_9ROSI</name>
<proteinExistence type="predicted"/>
<reference evidence="1 2" key="1">
    <citation type="journal article" date="2024" name="G3 (Bethesda)">
        <title>Genome assembly of Hibiscus sabdariffa L. provides insights into metabolisms of medicinal natural products.</title>
        <authorList>
            <person name="Kim T."/>
        </authorList>
    </citation>
    <scope>NUCLEOTIDE SEQUENCE [LARGE SCALE GENOMIC DNA]</scope>
    <source>
        <strain evidence="1">TK-2024</strain>
        <tissue evidence="1">Old leaves</tissue>
    </source>
</reference>
<dbReference type="Proteomes" id="UP001396334">
    <property type="component" value="Unassembled WGS sequence"/>
</dbReference>
<gene>
    <name evidence="1" type="ORF">V6N11_049585</name>
</gene>